<dbReference type="SUPFAM" id="SSF55961">
    <property type="entry name" value="Bet v1-like"/>
    <property type="match status" value="1"/>
</dbReference>
<dbReference type="RefSeq" id="WP_269895918.1">
    <property type="nucleotide sequence ID" value="NZ_JAPZPY010000011.1"/>
</dbReference>
<evidence type="ECO:0000313" key="2">
    <source>
        <dbReference type="Proteomes" id="UP001142153"/>
    </source>
</evidence>
<dbReference type="Pfam" id="PF10604">
    <property type="entry name" value="Polyketide_cyc2"/>
    <property type="match status" value="1"/>
</dbReference>
<dbReference type="Gene3D" id="3.30.530.20">
    <property type="match status" value="1"/>
</dbReference>
<organism evidence="1 2">
    <name type="scientific">Mycobacterium hippophais</name>
    <dbReference type="NCBI Taxonomy" id="3016340"/>
    <lineage>
        <taxon>Bacteria</taxon>
        <taxon>Bacillati</taxon>
        <taxon>Actinomycetota</taxon>
        <taxon>Actinomycetes</taxon>
        <taxon>Mycobacteriales</taxon>
        <taxon>Mycobacteriaceae</taxon>
        <taxon>Mycobacterium</taxon>
    </lineage>
</organism>
<evidence type="ECO:0000313" key="1">
    <source>
        <dbReference type="EMBL" id="MCZ8381367.1"/>
    </source>
</evidence>
<keyword evidence="2" id="KW-1185">Reference proteome</keyword>
<comment type="caution">
    <text evidence="1">The sequence shown here is derived from an EMBL/GenBank/DDBJ whole genome shotgun (WGS) entry which is preliminary data.</text>
</comment>
<protein>
    <submittedName>
        <fullName evidence="1">SRPBCC family protein</fullName>
    </submittedName>
</protein>
<gene>
    <name evidence="1" type="ORF">O6P37_21075</name>
</gene>
<dbReference type="CDD" id="cd07812">
    <property type="entry name" value="SRPBCC"/>
    <property type="match status" value="1"/>
</dbReference>
<dbReference type="InterPro" id="IPR019587">
    <property type="entry name" value="Polyketide_cyclase/dehydratase"/>
</dbReference>
<dbReference type="InterPro" id="IPR023393">
    <property type="entry name" value="START-like_dom_sf"/>
</dbReference>
<reference evidence="1" key="1">
    <citation type="submission" date="2022-12" db="EMBL/GenBank/DDBJ databases">
        <authorList>
            <person name="Deng Y."/>
            <person name="Zhang Y.-Q."/>
        </authorList>
    </citation>
    <scope>NUCLEOTIDE SEQUENCE</scope>
    <source>
        <strain evidence="1">CPCC 205372</strain>
    </source>
</reference>
<accession>A0ABT4PXP8</accession>
<sequence>MTDLGTASAEATVDIAADPATVYRLITDLPTLADLAEEATAMQWQKGDGARPGAVFKGRNENGSKRWTTTCTVTDADADRVFAFDVRSAMLPVAHWRYDIEASGAGCRVTERTWDRRAGWFKKVAVLATGVSDRDAANSEHIKVTLQRLKAKAEAGAQ</sequence>
<name>A0ABT4PXP8_9MYCO</name>
<dbReference type="EMBL" id="JAPZPY010000011">
    <property type="protein sequence ID" value="MCZ8381367.1"/>
    <property type="molecule type" value="Genomic_DNA"/>
</dbReference>
<dbReference type="Proteomes" id="UP001142153">
    <property type="component" value="Unassembled WGS sequence"/>
</dbReference>
<proteinExistence type="predicted"/>